<keyword evidence="2" id="KW-1185">Reference proteome</keyword>
<accession>A0A427XE14</accession>
<sequence>MVPVTGPVDYTVALWSEYPWWPYRYDFFISQAPAIGREVTTPTVSFIFPISSPQTYHPTNLTPPFRFKPSEVPLYFRKFYWYENGETKSITRDELKMAWHILGQLRRSDMDLVVSLNTACDFGLESPISTVAFHAACEQAYSLREPLERWTFRNSTLIAGLASHLNDIADLEYAGIVPTSWHRYECEMTFETLATLDANIAHTDYLFRASRLILEQGVYVEPEWKAFESQVRAAIQGMEAFRMVEGSKPNPTFRVRQRLN</sequence>
<dbReference type="RefSeq" id="XP_028472209.1">
    <property type="nucleotide sequence ID" value="XM_028619340.1"/>
</dbReference>
<name>A0A427XE14_9TREE</name>
<evidence type="ECO:0000313" key="1">
    <source>
        <dbReference type="EMBL" id="RSH77062.1"/>
    </source>
</evidence>
<dbReference type="GeneID" id="39588229"/>
<proteinExistence type="predicted"/>
<protein>
    <submittedName>
        <fullName evidence="1">Uncharacterized protein</fullName>
    </submittedName>
</protein>
<dbReference type="AlphaFoldDB" id="A0A427XE14"/>
<gene>
    <name evidence="1" type="ORF">EHS24_003686</name>
</gene>
<reference evidence="1 2" key="1">
    <citation type="submission" date="2018-11" db="EMBL/GenBank/DDBJ databases">
        <title>Genome sequence of Apiotrichum porosum DSM 27194.</title>
        <authorList>
            <person name="Aliyu H."/>
            <person name="Gorte O."/>
            <person name="Ochsenreither K."/>
        </authorList>
    </citation>
    <scope>NUCLEOTIDE SEQUENCE [LARGE SCALE GENOMIC DNA]</scope>
    <source>
        <strain evidence="1 2">DSM 27194</strain>
    </source>
</reference>
<dbReference type="Proteomes" id="UP000279236">
    <property type="component" value="Unassembled WGS sequence"/>
</dbReference>
<organism evidence="1 2">
    <name type="scientific">Apiotrichum porosum</name>
    <dbReference type="NCBI Taxonomy" id="105984"/>
    <lineage>
        <taxon>Eukaryota</taxon>
        <taxon>Fungi</taxon>
        <taxon>Dikarya</taxon>
        <taxon>Basidiomycota</taxon>
        <taxon>Agaricomycotina</taxon>
        <taxon>Tremellomycetes</taxon>
        <taxon>Trichosporonales</taxon>
        <taxon>Trichosporonaceae</taxon>
        <taxon>Apiotrichum</taxon>
    </lineage>
</organism>
<evidence type="ECO:0000313" key="2">
    <source>
        <dbReference type="Proteomes" id="UP000279236"/>
    </source>
</evidence>
<comment type="caution">
    <text evidence="1">The sequence shown here is derived from an EMBL/GenBank/DDBJ whole genome shotgun (WGS) entry which is preliminary data.</text>
</comment>
<dbReference type="EMBL" id="RSCE01000018">
    <property type="protein sequence ID" value="RSH77062.1"/>
    <property type="molecule type" value="Genomic_DNA"/>
</dbReference>